<dbReference type="PRINTS" id="PR00081">
    <property type="entry name" value="GDHRDH"/>
</dbReference>
<evidence type="ECO:0000313" key="6">
    <source>
        <dbReference type="Proteomes" id="UP000620133"/>
    </source>
</evidence>
<evidence type="ECO:0000256" key="1">
    <source>
        <dbReference type="ARBA" id="ARBA00006484"/>
    </source>
</evidence>
<protein>
    <submittedName>
        <fullName evidence="5">Short-chain dehydrogenase</fullName>
    </submittedName>
</protein>
<accession>A0A7U9XVY3</accession>
<dbReference type="AlphaFoldDB" id="A0A7U9XVY3"/>
<comment type="similarity">
    <text evidence="1 3">Belongs to the short-chain dehydrogenases/reductases (SDR) family.</text>
</comment>
<dbReference type="SUPFAM" id="SSF51735">
    <property type="entry name" value="NAD(P)-binding Rossmann-fold domains"/>
    <property type="match status" value="1"/>
</dbReference>
<evidence type="ECO:0000256" key="3">
    <source>
        <dbReference type="RuleBase" id="RU000363"/>
    </source>
</evidence>
<dbReference type="GO" id="GO:0016491">
    <property type="term" value="F:oxidoreductase activity"/>
    <property type="evidence" value="ECO:0007669"/>
    <property type="project" value="UniProtKB-KW"/>
</dbReference>
<feature type="domain" description="Ketoreductase" evidence="4">
    <location>
        <begin position="5"/>
        <end position="175"/>
    </location>
</feature>
<dbReference type="PANTHER" id="PTHR44169:SF6">
    <property type="entry name" value="NADPH-DEPENDENT 1-ACYLDIHYDROXYACETONE PHOSPHATE REDUCTASE"/>
    <property type="match status" value="1"/>
</dbReference>
<proteinExistence type="inferred from homology"/>
<evidence type="ECO:0000259" key="4">
    <source>
        <dbReference type="SMART" id="SM00822"/>
    </source>
</evidence>
<dbReference type="CDD" id="cd05374">
    <property type="entry name" value="17beta-HSD-like_SDR_c"/>
    <property type="match status" value="1"/>
</dbReference>
<name>A0A7U9XVY3_9MOLU</name>
<keyword evidence="2" id="KW-0560">Oxidoreductase</keyword>
<dbReference type="Gene3D" id="3.40.50.720">
    <property type="entry name" value="NAD(P)-binding Rossmann-like Domain"/>
    <property type="match status" value="1"/>
</dbReference>
<dbReference type="InterPro" id="IPR036291">
    <property type="entry name" value="NAD(P)-bd_dom_sf"/>
</dbReference>
<dbReference type="InterPro" id="IPR002347">
    <property type="entry name" value="SDR_fam"/>
</dbReference>
<dbReference type="SMART" id="SM00822">
    <property type="entry name" value="PKS_KR"/>
    <property type="match status" value="1"/>
</dbReference>
<gene>
    <name evidence="5" type="ORF">MPAN_003060</name>
</gene>
<dbReference type="Proteomes" id="UP000620133">
    <property type="component" value="Chromosome"/>
</dbReference>
<evidence type="ECO:0000256" key="2">
    <source>
        <dbReference type="ARBA" id="ARBA00023002"/>
    </source>
</evidence>
<dbReference type="PRINTS" id="PR00080">
    <property type="entry name" value="SDRFAMILY"/>
</dbReference>
<evidence type="ECO:0000313" key="5">
    <source>
        <dbReference type="EMBL" id="BCR35413.1"/>
    </source>
</evidence>
<dbReference type="Pfam" id="PF00106">
    <property type="entry name" value="adh_short"/>
    <property type="match status" value="1"/>
</dbReference>
<sequence length="268" mass="30141">MNNSKVVVITGTSSGIGFEVAKFLSMKNYIVYGISRSKVHDKCVKSIQADVTDYEQLKQAYQDIFDVEGHIDCLINNAGMGISGSIEQTSLEDAKYMMDVNFMGVFHSTKAMLPFLRQSNKSKIINISSVAGRLAIPFQGFYSSSKAAINAFSESLRIELSPLHIQVCSVMPGDIKTGFTKNRRKNENESELYQKRVDKSIQVMEKDEHNGMDAEYAAKVIYKLVKRKRMPIYKTIGVKYKVFIFLQKLLPARLVNNLVGSIYGFKKG</sequence>
<dbReference type="PANTHER" id="PTHR44169">
    <property type="entry name" value="NADPH-DEPENDENT 1-ACYLDIHYDROXYACETONE PHOSPHATE REDUCTASE"/>
    <property type="match status" value="1"/>
</dbReference>
<organism evidence="5 6">
    <name type="scientific">Mariniplasma anaerobium</name>
    <dbReference type="NCBI Taxonomy" id="2735436"/>
    <lineage>
        <taxon>Bacteria</taxon>
        <taxon>Bacillati</taxon>
        <taxon>Mycoplasmatota</taxon>
        <taxon>Mollicutes</taxon>
        <taxon>Acholeplasmatales</taxon>
        <taxon>Acholeplasmataceae</taxon>
        <taxon>Mariniplasma</taxon>
    </lineage>
</organism>
<reference evidence="5" key="1">
    <citation type="submission" date="2021-01" db="EMBL/GenBank/DDBJ databases">
        <title>Draft genome sequence of Acholeplasmataceae bacterium strain Mahy22.</title>
        <authorList>
            <person name="Watanabe M."/>
            <person name="Kojima H."/>
            <person name="Fukui M."/>
        </authorList>
    </citation>
    <scope>NUCLEOTIDE SEQUENCE</scope>
    <source>
        <strain evidence="5">Mahy22</strain>
    </source>
</reference>
<dbReference type="PROSITE" id="PS00061">
    <property type="entry name" value="ADH_SHORT"/>
    <property type="match status" value="1"/>
</dbReference>
<dbReference type="InterPro" id="IPR020904">
    <property type="entry name" value="Sc_DH/Rdtase_CS"/>
</dbReference>
<keyword evidence="6" id="KW-1185">Reference proteome</keyword>
<dbReference type="KEGG" id="manr:MPAN_003060"/>
<dbReference type="EMBL" id="AP024412">
    <property type="protein sequence ID" value="BCR35413.1"/>
    <property type="molecule type" value="Genomic_DNA"/>
</dbReference>
<dbReference type="InterPro" id="IPR057326">
    <property type="entry name" value="KR_dom"/>
</dbReference>
<dbReference type="RefSeq" id="WP_176239671.1">
    <property type="nucleotide sequence ID" value="NZ_AP024412.1"/>
</dbReference>